<evidence type="ECO:0000313" key="6">
    <source>
        <dbReference type="Proteomes" id="UP001498398"/>
    </source>
</evidence>
<evidence type="ECO:0000256" key="1">
    <source>
        <dbReference type="ARBA" id="ARBA00022630"/>
    </source>
</evidence>
<gene>
    <name evidence="5" type="ORF">VKT23_010640</name>
</gene>
<accession>A0ABR1JAV5</accession>
<sequence>MSSGCRLRVAICGAGIAGLTCALALSRHPDIEIDVFESAGKLAEVGAGIGLFPRPWQIIRELGLEQDLLKTTESRLIEGPVPSFRYRKSDQREGLEFYRLITQGALIFLHRADYQQTLLRHLPASCRTYCSKRLRTYIQRSGAIELFFEDGTSHVCDVLIGADGLKSVVRKAMLNEKADRAKAQGRWKEVSEMLSSVDPVWSGTNAYRTLIPAERLRARAPTHAVLTSPMQYLGKNGYVIAYPISRGKMINFVAFDMHHELENTKFDGPWVTISDKSSFASRFRNWEPDVQALLDCVENPLLWAIHTIPPMRSFISGRATVMGDAAHAMTPHEGSGAGQAIEVVVHPLLRAHHTLTINQDAYLLATVLGHHNTNRTNVYKALAVYDEIRRPAAYHVMEHSRMNGHYFTLHVDGVDFDSGKPREQWDNLQKLGRMFEKNWEWAWTTSVDGMVKEATYRMESF</sequence>
<feature type="domain" description="FAD-binding" evidence="4">
    <location>
        <begin position="7"/>
        <end position="213"/>
    </location>
</feature>
<keyword evidence="3" id="KW-0560">Oxidoreductase</keyword>
<dbReference type="EMBL" id="JBANRG010000021">
    <property type="protein sequence ID" value="KAK7456392.1"/>
    <property type="molecule type" value="Genomic_DNA"/>
</dbReference>
<dbReference type="PANTHER" id="PTHR46720">
    <property type="entry name" value="HYDROXYLASE, PUTATIVE (AFU_ORTHOLOGUE AFUA_3G01460)-RELATED"/>
    <property type="match status" value="1"/>
</dbReference>
<name>A0ABR1JAV5_9AGAR</name>
<evidence type="ECO:0000256" key="2">
    <source>
        <dbReference type="ARBA" id="ARBA00022827"/>
    </source>
</evidence>
<dbReference type="Gene3D" id="3.50.50.60">
    <property type="entry name" value="FAD/NAD(P)-binding domain"/>
    <property type="match status" value="1"/>
</dbReference>
<dbReference type="SUPFAM" id="SSF54373">
    <property type="entry name" value="FAD-linked reductases, C-terminal domain"/>
    <property type="match status" value="1"/>
</dbReference>
<dbReference type="InterPro" id="IPR036188">
    <property type="entry name" value="FAD/NAD-bd_sf"/>
</dbReference>
<reference evidence="5 6" key="1">
    <citation type="submission" date="2024-01" db="EMBL/GenBank/DDBJ databases">
        <title>A draft genome for the cacao thread blight pathogen Marasmiellus scandens.</title>
        <authorList>
            <person name="Baruah I.K."/>
            <person name="Leung J."/>
            <person name="Bukari Y."/>
            <person name="Amoako-Attah I."/>
            <person name="Meinhardt L.W."/>
            <person name="Bailey B.A."/>
            <person name="Cohen S.P."/>
        </authorList>
    </citation>
    <scope>NUCLEOTIDE SEQUENCE [LARGE SCALE GENOMIC DNA]</scope>
    <source>
        <strain evidence="5 6">GH-19</strain>
    </source>
</reference>
<keyword evidence="2" id="KW-0274">FAD</keyword>
<evidence type="ECO:0000256" key="3">
    <source>
        <dbReference type="ARBA" id="ARBA00023002"/>
    </source>
</evidence>
<proteinExistence type="predicted"/>
<dbReference type="Proteomes" id="UP001498398">
    <property type="component" value="Unassembled WGS sequence"/>
</dbReference>
<dbReference type="Pfam" id="PF01494">
    <property type="entry name" value="FAD_binding_3"/>
    <property type="match status" value="1"/>
</dbReference>
<evidence type="ECO:0000313" key="5">
    <source>
        <dbReference type="EMBL" id="KAK7456392.1"/>
    </source>
</evidence>
<dbReference type="PRINTS" id="PR00420">
    <property type="entry name" value="RNGMNOXGNASE"/>
</dbReference>
<comment type="caution">
    <text evidence="5">The sequence shown here is derived from an EMBL/GenBank/DDBJ whole genome shotgun (WGS) entry which is preliminary data.</text>
</comment>
<evidence type="ECO:0000259" key="4">
    <source>
        <dbReference type="Pfam" id="PF01494"/>
    </source>
</evidence>
<organism evidence="5 6">
    <name type="scientific">Marasmiellus scandens</name>
    <dbReference type="NCBI Taxonomy" id="2682957"/>
    <lineage>
        <taxon>Eukaryota</taxon>
        <taxon>Fungi</taxon>
        <taxon>Dikarya</taxon>
        <taxon>Basidiomycota</taxon>
        <taxon>Agaricomycotina</taxon>
        <taxon>Agaricomycetes</taxon>
        <taxon>Agaricomycetidae</taxon>
        <taxon>Agaricales</taxon>
        <taxon>Marasmiineae</taxon>
        <taxon>Omphalotaceae</taxon>
        <taxon>Marasmiellus</taxon>
    </lineage>
</organism>
<dbReference type="PANTHER" id="PTHR46720:SF3">
    <property type="entry name" value="FAD-BINDING DOMAIN-CONTAINING PROTEIN-RELATED"/>
    <property type="match status" value="1"/>
</dbReference>
<dbReference type="InterPro" id="IPR002938">
    <property type="entry name" value="FAD-bd"/>
</dbReference>
<keyword evidence="1" id="KW-0285">Flavoprotein</keyword>
<keyword evidence="6" id="KW-1185">Reference proteome</keyword>
<dbReference type="SUPFAM" id="SSF51905">
    <property type="entry name" value="FAD/NAD(P)-binding domain"/>
    <property type="match status" value="1"/>
</dbReference>
<dbReference type="InterPro" id="IPR051104">
    <property type="entry name" value="FAD_monoxygenase"/>
</dbReference>
<protein>
    <recommendedName>
        <fullName evidence="4">FAD-binding domain-containing protein</fullName>
    </recommendedName>
</protein>